<evidence type="ECO:0000256" key="3">
    <source>
        <dbReference type="RuleBase" id="RU004019"/>
    </source>
</evidence>
<evidence type="ECO:0000259" key="5">
    <source>
        <dbReference type="PROSITE" id="PS50061"/>
    </source>
</evidence>
<dbReference type="VEuPathDB" id="VectorBase:GBRI033254"/>
<dbReference type="FunFam" id="1.10.10.10:FF:000516">
    <property type="entry name" value="ets DNA-binding protein pokkuri"/>
    <property type="match status" value="1"/>
</dbReference>
<dbReference type="Proteomes" id="UP000091820">
    <property type="component" value="Unassembled WGS sequence"/>
</dbReference>
<dbReference type="Gene3D" id="1.10.150.50">
    <property type="entry name" value="Transcription Factor, Ets-1"/>
    <property type="match status" value="1"/>
</dbReference>
<dbReference type="SMART" id="SM00251">
    <property type="entry name" value="SAM_PNT"/>
    <property type="match status" value="1"/>
</dbReference>
<comment type="similarity">
    <text evidence="1 3">Belongs to the ETS family.</text>
</comment>
<dbReference type="SUPFAM" id="SSF46785">
    <property type="entry name" value="Winged helix' DNA-binding domain"/>
    <property type="match status" value="1"/>
</dbReference>
<feature type="region of interest" description="Disordered" evidence="4">
    <location>
        <begin position="302"/>
        <end position="341"/>
    </location>
</feature>
<evidence type="ECO:0000256" key="2">
    <source>
        <dbReference type="ARBA" id="ARBA00023125"/>
    </source>
</evidence>
<dbReference type="PANTHER" id="PTHR11849">
    <property type="entry name" value="ETS"/>
    <property type="match status" value="1"/>
</dbReference>
<evidence type="ECO:0000313" key="8">
    <source>
        <dbReference type="Proteomes" id="UP000091820"/>
    </source>
</evidence>
<keyword evidence="3" id="KW-0539">Nucleus</keyword>
<dbReference type="InterPro" id="IPR013761">
    <property type="entry name" value="SAM/pointed_sf"/>
</dbReference>
<dbReference type="SUPFAM" id="SSF47769">
    <property type="entry name" value="SAM/Pointed domain"/>
    <property type="match status" value="1"/>
</dbReference>
<reference evidence="7" key="2">
    <citation type="submission" date="2020-05" db="UniProtKB">
        <authorList>
            <consortium name="EnsemblMetazoa"/>
        </authorList>
    </citation>
    <scope>IDENTIFICATION</scope>
    <source>
        <strain evidence="7">IAEA</strain>
    </source>
</reference>
<sequence>MKMLPVQLSLNPPLGLWSDMLWRCPPAPPSQLAELKTQLPPSLPSDPRLWSREDVAVFLHFCEREFDLPKVDYDLFQMNGKALCLLTRADFGHRCPGAGDVLHNVLQMLVIESHMMQWHLPNSPVTPTSRYPLSPHSHPPTPTWPPIAPPEISAPTTPSYMQPVKREFFPDKNDNRYLQPVKREFFPETTEPNTNGRLLWDFLQQLLNDRNQKYSDLIAWKCRDTGVFKIVDPAGLAKLWGIQKNHLSMNYDKMSRALRYYYRVNILRKVQGERHCYQFLRNPTELKNIKNISLLRQTVASTNVNGSNSTNNSNTNGTNNQTTSSNMNTAASNNGTTWAIPSQNSLQHSINNTQQQNSNQRVATQSGQHLSLPNGISSAAAAVAAAYGPPPSSPLFMHAIHYLSSNGGILPNSPVTLPNTPNEKFQFSVLKSAEQSSTPSQDSSSSCEEMKPTDLSVTANNSNSGNHNNNCTSEKRPYSSPSAQDDCYPLIRNADGLTTIKLIRYNETETSAQLDVPDSQQRQTPTPMESETSGCSIDSSTGCDNGVPTDLRK</sequence>
<accession>A0A1A9WUU5</accession>
<feature type="compositionally biased region" description="Low complexity" evidence="4">
    <location>
        <begin position="460"/>
        <end position="470"/>
    </location>
</feature>
<comment type="subcellular location">
    <subcellularLocation>
        <location evidence="3">Nucleus</location>
    </subcellularLocation>
</comment>
<keyword evidence="8" id="KW-1185">Reference proteome</keyword>
<feature type="domain" description="ETS" evidence="5">
    <location>
        <begin position="197"/>
        <end position="280"/>
    </location>
</feature>
<dbReference type="PROSITE" id="PS51433">
    <property type="entry name" value="PNT"/>
    <property type="match status" value="1"/>
</dbReference>
<dbReference type="AlphaFoldDB" id="A0A1A9WUU5"/>
<keyword evidence="2 3" id="KW-0238">DNA-binding</keyword>
<dbReference type="PRINTS" id="PR00454">
    <property type="entry name" value="ETSDOMAIN"/>
</dbReference>
<feature type="region of interest" description="Disordered" evidence="4">
    <location>
        <begin position="430"/>
        <end position="484"/>
    </location>
</feature>
<evidence type="ECO:0000256" key="1">
    <source>
        <dbReference type="ARBA" id="ARBA00005562"/>
    </source>
</evidence>
<dbReference type="Gene3D" id="1.10.10.10">
    <property type="entry name" value="Winged helix-like DNA-binding domain superfamily/Winged helix DNA-binding domain"/>
    <property type="match status" value="1"/>
</dbReference>
<dbReference type="EnsemblMetazoa" id="GBRI033254-RA">
    <property type="protein sequence ID" value="GBRI033254-PA"/>
    <property type="gene ID" value="GBRI033254"/>
</dbReference>
<organism evidence="7 8">
    <name type="scientific">Glossina brevipalpis</name>
    <dbReference type="NCBI Taxonomy" id="37001"/>
    <lineage>
        <taxon>Eukaryota</taxon>
        <taxon>Metazoa</taxon>
        <taxon>Ecdysozoa</taxon>
        <taxon>Arthropoda</taxon>
        <taxon>Hexapoda</taxon>
        <taxon>Insecta</taxon>
        <taxon>Pterygota</taxon>
        <taxon>Neoptera</taxon>
        <taxon>Endopterygota</taxon>
        <taxon>Diptera</taxon>
        <taxon>Brachycera</taxon>
        <taxon>Muscomorpha</taxon>
        <taxon>Hippoboscoidea</taxon>
        <taxon>Glossinidae</taxon>
        <taxon>Glossina</taxon>
    </lineage>
</organism>
<dbReference type="Pfam" id="PF02198">
    <property type="entry name" value="SAM_PNT"/>
    <property type="match status" value="1"/>
</dbReference>
<dbReference type="SMART" id="SM00413">
    <property type="entry name" value="ETS"/>
    <property type="match status" value="1"/>
</dbReference>
<dbReference type="PROSITE" id="PS50061">
    <property type="entry name" value="ETS_DOMAIN_3"/>
    <property type="match status" value="1"/>
</dbReference>
<dbReference type="FunFam" id="1.10.150.50:FF:000061">
    <property type="entry name" value="Ets DNA-binding protein pokkuri"/>
    <property type="match status" value="1"/>
</dbReference>
<evidence type="ECO:0000256" key="4">
    <source>
        <dbReference type="SAM" id="MobiDB-lite"/>
    </source>
</evidence>
<dbReference type="PANTHER" id="PTHR11849:SF201">
    <property type="entry name" value="ETS DNA-BINDING PROTEIN POKKURI"/>
    <property type="match status" value="1"/>
</dbReference>
<feature type="domain" description="PNT" evidence="6">
    <location>
        <begin position="29"/>
        <end position="113"/>
    </location>
</feature>
<feature type="compositionally biased region" description="Polar residues" evidence="4">
    <location>
        <begin position="510"/>
        <end position="543"/>
    </location>
</feature>
<dbReference type="InterPro" id="IPR046328">
    <property type="entry name" value="ETS_fam"/>
</dbReference>
<feature type="compositionally biased region" description="Low complexity" evidence="4">
    <location>
        <begin position="432"/>
        <end position="446"/>
    </location>
</feature>
<dbReference type="GO" id="GO:0043565">
    <property type="term" value="F:sequence-specific DNA binding"/>
    <property type="evidence" value="ECO:0007669"/>
    <property type="project" value="InterPro"/>
</dbReference>
<dbReference type="CDD" id="cd08535">
    <property type="entry name" value="SAM_PNT-Tel_Yan"/>
    <property type="match status" value="1"/>
</dbReference>
<dbReference type="Pfam" id="PF00178">
    <property type="entry name" value="Ets"/>
    <property type="match status" value="1"/>
</dbReference>
<dbReference type="GO" id="GO:0000981">
    <property type="term" value="F:DNA-binding transcription factor activity, RNA polymerase II-specific"/>
    <property type="evidence" value="ECO:0007669"/>
    <property type="project" value="TreeGrafter"/>
</dbReference>
<evidence type="ECO:0008006" key="9">
    <source>
        <dbReference type="Google" id="ProtNLM"/>
    </source>
</evidence>
<reference evidence="8" key="1">
    <citation type="submission" date="2014-03" db="EMBL/GenBank/DDBJ databases">
        <authorList>
            <person name="Aksoy S."/>
            <person name="Warren W."/>
            <person name="Wilson R.K."/>
        </authorList>
    </citation>
    <scope>NUCLEOTIDE SEQUENCE [LARGE SCALE GENOMIC DNA]</scope>
    <source>
        <strain evidence="8">IAEA</strain>
    </source>
</reference>
<dbReference type="GO" id="GO:0005634">
    <property type="term" value="C:nucleus"/>
    <property type="evidence" value="ECO:0007669"/>
    <property type="project" value="UniProtKB-SubCell"/>
</dbReference>
<evidence type="ECO:0000313" key="7">
    <source>
        <dbReference type="EnsemblMetazoa" id="GBRI033254-PA"/>
    </source>
</evidence>
<dbReference type="InterPro" id="IPR036390">
    <property type="entry name" value="WH_DNA-bd_sf"/>
</dbReference>
<dbReference type="InterPro" id="IPR036388">
    <property type="entry name" value="WH-like_DNA-bd_sf"/>
</dbReference>
<dbReference type="InterPro" id="IPR003118">
    <property type="entry name" value="Pointed_dom"/>
</dbReference>
<dbReference type="PROSITE" id="PS00346">
    <property type="entry name" value="ETS_DOMAIN_2"/>
    <property type="match status" value="1"/>
</dbReference>
<feature type="region of interest" description="Disordered" evidence="4">
    <location>
        <begin position="510"/>
        <end position="553"/>
    </location>
</feature>
<evidence type="ECO:0000259" key="6">
    <source>
        <dbReference type="PROSITE" id="PS51433"/>
    </source>
</evidence>
<dbReference type="PROSITE" id="PS00345">
    <property type="entry name" value="ETS_DOMAIN_1"/>
    <property type="match status" value="1"/>
</dbReference>
<feature type="compositionally biased region" description="Low complexity" evidence="4">
    <location>
        <begin position="302"/>
        <end position="337"/>
    </location>
</feature>
<dbReference type="GO" id="GO:0030154">
    <property type="term" value="P:cell differentiation"/>
    <property type="evidence" value="ECO:0007669"/>
    <property type="project" value="TreeGrafter"/>
</dbReference>
<dbReference type="STRING" id="37001.A0A1A9WUU5"/>
<proteinExistence type="inferred from homology"/>
<name>A0A1A9WUU5_9MUSC</name>
<protein>
    <recommendedName>
        <fullName evidence="9">ETS domain-containing protein</fullName>
    </recommendedName>
</protein>
<dbReference type="InterPro" id="IPR000418">
    <property type="entry name" value="Ets_dom"/>
</dbReference>